<feature type="signal peptide" evidence="1">
    <location>
        <begin position="1"/>
        <end position="16"/>
    </location>
</feature>
<protein>
    <submittedName>
        <fullName evidence="2">Uncharacterized protein</fullName>
    </submittedName>
</protein>
<evidence type="ECO:0000313" key="2">
    <source>
        <dbReference type="EMBL" id="KAL1602424.1"/>
    </source>
</evidence>
<proteinExistence type="predicted"/>
<keyword evidence="3" id="KW-1185">Reference proteome</keyword>
<evidence type="ECO:0000256" key="1">
    <source>
        <dbReference type="SAM" id="SignalP"/>
    </source>
</evidence>
<dbReference type="EMBL" id="JAKJXO020000007">
    <property type="protein sequence ID" value="KAL1602424.1"/>
    <property type="molecule type" value="Genomic_DNA"/>
</dbReference>
<keyword evidence="1" id="KW-0732">Signal</keyword>
<comment type="caution">
    <text evidence="2">The sequence shown here is derived from an EMBL/GenBank/DDBJ whole genome shotgun (WGS) entry which is preliminary data.</text>
</comment>
<reference evidence="2 3" key="1">
    <citation type="submission" date="2024-02" db="EMBL/GenBank/DDBJ databases">
        <title>De novo assembly and annotation of 12 fungi associated with fruit tree decline syndrome in Ontario, Canada.</title>
        <authorList>
            <person name="Sulman M."/>
            <person name="Ellouze W."/>
            <person name="Ilyukhin E."/>
        </authorList>
    </citation>
    <scope>NUCLEOTIDE SEQUENCE [LARGE SCALE GENOMIC DNA]</scope>
    <source>
        <strain evidence="2 3">M42-189</strain>
    </source>
</reference>
<name>A0ABR3RD95_9PLEO</name>
<evidence type="ECO:0000313" key="3">
    <source>
        <dbReference type="Proteomes" id="UP001521785"/>
    </source>
</evidence>
<accession>A0ABR3RD95</accession>
<gene>
    <name evidence="2" type="ORF">SLS60_005840</name>
</gene>
<sequence>MVMFTSVLAFATAALAQGITQANFTGMGTIDVWNSSDWREATTADKVGCLDTHGKFITPSNDSACAVFTRINTYPYTLSTTSGNCTFSDESQEINSDSIYGKSDHAWNCLKPFTADIYDELYTINGFPHVFLCQGDVDCYFDAKAIPARDATSNIWPFRWGSQQLGITPGHVMLLLVWNKVGDLPKREGVDEIPSPRVSLKVGEQVPLLGKKILS</sequence>
<dbReference type="Proteomes" id="UP001521785">
    <property type="component" value="Unassembled WGS sequence"/>
</dbReference>
<organism evidence="2 3">
    <name type="scientific">Paraconiothyrium brasiliense</name>
    <dbReference type="NCBI Taxonomy" id="300254"/>
    <lineage>
        <taxon>Eukaryota</taxon>
        <taxon>Fungi</taxon>
        <taxon>Dikarya</taxon>
        <taxon>Ascomycota</taxon>
        <taxon>Pezizomycotina</taxon>
        <taxon>Dothideomycetes</taxon>
        <taxon>Pleosporomycetidae</taxon>
        <taxon>Pleosporales</taxon>
        <taxon>Massarineae</taxon>
        <taxon>Didymosphaeriaceae</taxon>
        <taxon>Paraconiothyrium</taxon>
    </lineage>
</organism>
<feature type="chain" id="PRO_5046656061" evidence="1">
    <location>
        <begin position="17"/>
        <end position="215"/>
    </location>
</feature>